<evidence type="ECO:0000313" key="3">
    <source>
        <dbReference type="Proteomes" id="UP000561438"/>
    </source>
</evidence>
<evidence type="ECO:0000259" key="1">
    <source>
        <dbReference type="Pfam" id="PF13223"/>
    </source>
</evidence>
<reference evidence="2 3" key="1">
    <citation type="submission" date="2020-06" db="EMBL/GenBank/DDBJ databases">
        <title>Altererythrobacter sp. HHU K3-1.</title>
        <authorList>
            <person name="Zhang D."/>
            <person name="Xue H."/>
        </authorList>
    </citation>
    <scope>NUCLEOTIDE SEQUENCE [LARGE SCALE GENOMIC DNA]</scope>
    <source>
        <strain evidence="2 3">HHU K3-1</strain>
    </source>
</reference>
<accession>A0A850H0Y3</accession>
<organism evidence="2 3">
    <name type="scientific">Qipengyuania atrilutea</name>
    <dbReference type="NCBI Taxonomy" id="2744473"/>
    <lineage>
        <taxon>Bacteria</taxon>
        <taxon>Pseudomonadati</taxon>
        <taxon>Pseudomonadota</taxon>
        <taxon>Alphaproteobacteria</taxon>
        <taxon>Sphingomonadales</taxon>
        <taxon>Erythrobacteraceae</taxon>
        <taxon>Qipengyuania</taxon>
    </lineage>
</organism>
<dbReference type="RefSeq" id="WP_176266598.1">
    <property type="nucleotide sequence ID" value="NZ_JABWGV010000001.1"/>
</dbReference>
<dbReference type="InterPro" id="IPR025109">
    <property type="entry name" value="DUF4031"/>
</dbReference>
<keyword evidence="3" id="KW-1185">Reference proteome</keyword>
<name>A0A850H0Y3_9SPHN</name>
<evidence type="ECO:0000313" key="2">
    <source>
        <dbReference type="EMBL" id="NVD44356.1"/>
    </source>
</evidence>
<sequence>MSVYVDQERNRFGRMVMCHMWADTLPELHEMAQAIGMDREWFQPLSFPHYDVSLSRRTKALDLGAIEVDRREGCRIRKAIRERGWSDADLADMRAALPAYDAARAKRARAVK</sequence>
<comment type="caution">
    <text evidence="2">The sequence shown here is derived from an EMBL/GenBank/DDBJ whole genome shotgun (WGS) entry which is preliminary data.</text>
</comment>
<dbReference type="AlphaFoldDB" id="A0A850H0Y3"/>
<dbReference type="Pfam" id="PF13223">
    <property type="entry name" value="DUF4031"/>
    <property type="match status" value="1"/>
</dbReference>
<protein>
    <submittedName>
        <fullName evidence="2">DUF4031 domain-containing protein</fullName>
    </submittedName>
</protein>
<gene>
    <name evidence="2" type="ORF">HUV48_04925</name>
</gene>
<feature type="domain" description="DUF4031" evidence="1">
    <location>
        <begin position="3"/>
        <end position="78"/>
    </location>
</feature>
<dbReference type="Proteomes" id="UP000561438">
    <property type="component" value="Unassembled WGS sequence"/>
</dbReference>
<dbReference type="EMBL" id="JABWGV010000001">
    <property type="protein sequence ID" value="NVD44356.1"/>
    <property type="molecule type" value="Genomic_DNA"/>
</dbReference>
<proteinExistence type="predicted"/>